<dbReference type="HOGENOM" id="CLU_1380198_0_0_1"/>
<dbReference type="Proteomes" id="UP000001514">
    <property type="component" value="Unassembled WGS sequence"/>
</dbReference>
<evidence type="ECO:0000313" key="2">
    <source>
        <dbReference type="EMBL" id="EFJ06738.1"/>
    </source>
</evidence>
<evidence type="ECO:0000256" key="1">
    <source>
        <dbReference type="SAM" id="MobiDB-lite"/>
    </source>
</evidence>
<sequence length="198" mass="22494">MTRRFETAAETGEDEPYQIHESESGPGIYEIGGTETSGEDFYHQCRWKQLEGEHWKTYAEHAVAMSLRLQARAFQKAHEKGPMSISPRVYSDWGIGGRPGNRLAPSRRLRYRFEMAMEVMLRPTRNVTFTANDPVGAGNGLWLQESGSSVDRLRAAGAVVSRFLSKRTSFVTRSQGFETVALRTWNWLLCNRLDVVFS</sequence>
<accession>D8T9F5</accession>
<dbReference type="KEGG" id="smo:SELMODRAFT_430442"/>
<dbReference type="InParanoid" id="D8T9F5"/>
<gene>
    <name evidence="2" type="ORF">SELMODRAFT_430442</name>
</gene>
<proteinExistence type="predicted"/>
<name>D8T9F5_SELML</name>
<keyword evidence="3" id="KW-1185">Reference proteome</keyword>
<reference evidence="2 3" key="1">
    <citation type="journal article" date="2011" name="Science">
        <title>The Selaginella genome identifies genetic changes associated with the evolution of vascular plants.</title>
        <authorList>
            <person name="Banks J.A."/>
            <person name="Nishiyama T."/>
            <person name="Hasebe M."/>
            <person name="Bowman J.L."/>
            <person name="Gribskov M."/>
            <person name="dePamphilis C."/>
            <person name="Albert V.A."/>
            <person name="Aono N."/>
            <person name="Aoyama T."/>
            <person name="Ambrose B.A."/>
            <person name="Ashton N.W."/>
            <person name="Axtell M.J."/>
            <person name="Barker E."/>
            <person name="Barker M.S."/>
            <person name="Bennetzen J.L."/>
            <person name="Bonawitz N.D."/>
            <person name="Chapple C."/>
            <person name="Cheng C."/>
            <person name="Correa L.G."/>
            <person name="Dacre M."/>
            <person name="DeBarry J."/>
            <person name="Dreyer I."/>
            <person name="Elias M."/>
            <person name="Engstrom E.M."/>
            <person name="Estelle M."/>
            <person name="Feng L."/>
            <person name="Finet C."/>
            <person name="Floyd S.K."/>
            <person name="Frommer W.B."/>
            <person name="Fujita T."/>
            <person name="Gramzow L."/>
            <person name="Gutensohn M."/>
            <person name="Harholt J."/>
            <person name="Hattori M."/>
            <person name="Heyl A."/>
            <person name="Hirai T."/>
            <person name="Hiwatashi Y."/>
            <person name="Ishikawa M."/>
            <person name="Iwata M."/>
            <person name="Karol K.G."/>
            <person name="Koehler B."/>
            <person name="Kolukisaoglu U."/>
            <person name="Kubo M."/>
            <person name="Kurata T."/>
            <person name="Lalonde S."/>
            <person name="Li K."/>
            <person name="Li Y."/>
            <person name="Litt A."/>
            <person name="Lyons E."/>
            <person name="Manning G."/>
            <person name="Maruyama T."/>
            <person name="Michael T.P."/>
            <person name="Mikami K."/>
            <person name="Miyazaki S."/>
            <person name="Morinaga S."/>
            <person name="Murata T."/>
            <person name="Mueller-Roeber B."/>
            <person name="Nelson D.R."/>
            <person name="Obara M."/>
            <person name="Oguri Y."/>
            <person name="Olmstead R.G."/>
            <person name="Onodera N."/>
            <person name="Petersen B.L."/>
            <person name="Pils B."/>
            <person name="Prigge M."/>
            <person name="Rensing S.A."/>
            <person name="Riano-Pachon D.M."/>
            <person name="Roberts A.W."/>
            <person name="Sato Y."/>
            <person name="Scheller H.V."/>
            <person name="Schulz B."/>
            <person name="Schulz C."/>
            <person name="Shakirov E.V."/>
            <person name="Shibagaki N."/>
            <person name="Shinohara N."/>
            <person name="Shippen D.E."/>
            <person name="Soerensen I."/>
            <person name="Sotooka R."/>
            <person name="Sugimoto N."/>
            <person name="Sugita M."/>
            <person name="Sumikawa N."/>
            <person name="Tanurdzic M."/>
            <person name="Theissen G."/>
            <person name="Ulvskov P."/>
            <person name="Wakazuki S."/>
            <person name="Weng J.K."/>
            <person name="Willats W.W."/>
            <person name="Wipf D."/>
            <person name="Wolf P.G."/>
            <person name="Yang L."/>
            <person name="Zimmer A.D."/>
            <person name="Zhu Q."/>
            <person name="Mitros T."/>
            <person name="Hellsten U."/>
            <person name="Loque D."/>
            <person name="Otillar R."/>
            <person name="Salamov A."/>
            <person name="Schmutz J."/>
            <person name="Shapiro H."/>
            <person name="Lindquist E."/>
            <person name="Lucas S."/>
            <person name="Rokhsar D."/>
            <person name="Grigoriev I.V."/>
        </authorList>
    </citation>
    <scope>NUCLEOTIDE SEQUENCE [LARGE SCALE GENOMIC DNA]</scope>
</reference>
<dbReference type="Gramene" id="EFJ06738">
    <property type="protein sequence ID" value="EFJ06738"/>
    <property type="gene ID" value="SELMODRAFT_430442"/>
</dbReference>
<protein>
    <submittedName>
        <fullName evidence="2">Uncharacterized protein</fullName>
    </submittedName>
</protein>
<feature type="region of interest" description="Disordered" evidence="1">
    <location>
        <begin position="1"/>
        <end position="33"/>
    </location>
</feature>
<evidence type="ECO:0000313" key="3">
    <source>
        <dbReference type="Proteomes" id="UP000001514"/>
    </source>
</evidence>
<dbReference type="AlphaFoldDB" id="D8T9F5"/>
<dbReference type="EMBL" id="GL377695">
    <property type="protein sequence ID" value="EFJ06738.1"/>
    <property type="molecule type" value="Genomic_DNA"/>
</dbReference>
<organism evidence="3">
    <name type="scientific">Selaginella moellendorffii</name>
    <name type="common">Spikemoss</name>
    <dbReference type="NCBI Taxonomy" id="88036"/>
    <lineage>
        <taxon>Eukaryota</taxon>
        <taxon>Viridiplantae</taxon>
        <taxon>Streptophyta</taxon>
        <taxon>Embryophyta</taxon>
        <taxon>Tracheophyta</taxon>
        <taxon>Lycopodiopsida</taxon>
        <taxon>Selaginellales</taxon>
        <taxon>Selaginellaceae</taxon>
        <taxon>Selaginella</taxon>
    </lineage>
</organism>